<proteinExistence type="predicted"/>
<protein>
    <submittedName>
        <fullName evidence="2">Uncharacterized protein</fullName>
    </submittedName>
</protein>
<comment type="caution">
    <text evidence="2">The sequence shown here is derived from an EMBL/GenBank/DDBJ whole genome shotgun (WGS) entry which is preliminary data.</text>
</comment>
<keyword evidence="3" id="KW-1185">Reference proteome</keyword>
<accession>A0A8T6ZGX5</accession>
<dbReference type="RefSeq" id="WP_052148402.1">
    <property type="nucleotide sequence ID" value="NZ_CADFGF010000007.1"/>
</dbReference>
<sequence>MGDGLTMWNTLSVPLENGWQCALIPGPQYYELTAWGRGYCNLSARALYPNAGRDNSAYSWNARPSSEVDKSELWEKDRLKQLADDRAGFAHHFRPDWDLRTITGAKALHDVQTFVRDTLTLAHWKLPTDNASVRELLCAAVASGQLVPVVNREYWGVPRVAPPAFAPQRWPATSGGGGYPPKVYTSFEFEALKRANGELPPLGAGVVNATLNTQPNLGVPARGDDGFGLPGFIESAVGALLGGGDDTPDLAESMTDDSTPLGDAEPFEYSDASTDSDSVLAMAARGVSEADEAECISQYERDLDLCDALGGPMGGARGIALCKQNAFQNYQQCRGY</sequence>
<evidence type="ECO:0000313" key="2">
    <source>
        <dbReference type="EMBL" id="NLP64457.1"/>
    </source>
</evidence>
<dbReference type="EMBL" id="JTDB02000008">
    <property type="protein sequence ID" value="NLP64457.1"/>
    <property type="molecule type" value="Genomic_DNA"/>
</dbReference>
<reference evidence="2" key="2">
    <citation type="submission" date="2020-04" db="EMBL/GenBank/DDBJ databases">
        <authorList>
            <person name="Alexandrino P."/>
            <person name="Mendonca T."/>
            <person name="Guaman L."/>
            <person name="Cherix J."/>
            <person name="Lozano-Sakalauskas G."/>
            <person name="Fujita A."/>
            <person name="Filho E.R."/>
            <person name="Long P."/>
            <person name="Padilla G."/>
            <person name="Taciro M.K."/>
            <person name="Gomez J.G."/>
            <person name="Silva L.F."/>
            <person name="Torres M."/>
        </authorList>
    </citation>
    <scope>NUCLEOTIDE SEQUENCE</scope>
    <source>
        <strain evidence="2">LMG 19450</strain>
    </source>
</reference>
<reference evidence="2" key="1">
    <citation type="journal article" date="2015" name="Genome Announc.">
        <title>Draft Genome Sequence of the Polyhydroxyalkanoate-Producing Bacterium Burkholderia sacchari LMG 19450 Isolated from Brazilian Sugarcane Plantation Soil.</title>
        <authorList>
            <person name="Alexandrino P.M."/>
            <person name="Mendonca T.T."/>
            <person name="Guaman Bautista L.P."/>
            <person name="Cherix J."/>
            <person name="Lozano-Sakalauskas G.C."/>
            <person name="Fujita A."/>
            <person name="Ramos Filho E."/>
            <person name="Long P."/>
            <person name="Padilla G."/>
            <person name="Taciro M.K."/>
            <person name="Gomez J.G."/>
            <person name="Silva L.F."/>
        </authorList>
    </citation>
    <scope>NUCLEOTIDE SEQUENCE</scope>
    <source>
        <strain evidence="2">LMG 19450</strain>
    </source>
</reference>
<evidence type="ECO:0000313" key="3">
    <source>
        <dbReference type="Proteomes" id="UP000030460"/>
    </source>
</evidence>
<dbReference type="OrthoDB" id="9115117at2"/>
<evidence type="ECO:0000256" key="1">
    <source>
        <dbReference type="SAM" id="MobiDB-lite"/>
    </source>
</evidence>
<gene>
    <name evidence="2" type="ORF">NH14_025520</name>
</gene>
<organism evidence="2 3">
    <name type="scientific">Paraburkholderia sacchari</name>
    <dbReference type="NCBI Taxonomy" id="159450"/>
    <lineage>
        <taxon>Bacteria</taxon>
        <taxon>Pseudomonadati</taxon>
        <taxon>Pseudomonadota</taxon>
        <taxon>Betaproteobacteria</taxon>
        <taxon>Burkholderiales</taxon>
        <taxon>Burkholderiaceae</taxon>
        <taxon>Paraburkholderia</taxon>
    </lineage>
</organism>
<feature type="region of interest" description="Disordered" evidence="1">
    <location>
        <begin position="244"/>
        <end position="275"/>
    </location>
</feature>
<dbReference type="AlphaFoldDB" id="A0A8T6ZGX5"/>
<dbReference type="Proteomes" id="UP000030460">
    <property type="component" value="Unassembled WGS sequence"/>
</dbReference>
<name>A0A8T6ZGX5_9BURK</name>